<dbReference type="FunFam" id="2.60.120.200:FF:000261">
    <property type="entry name" value="Galectin"/>
    <property type="match status" value="1"/>
</dbReference>
<name>A0AA36GAD7_9BILA</name>
<dbReference type="AlphaFoldDB" id="A0AA36GAD7"/>
<evidence type="ECO:0000256" key="1">
    <source>
        <dbReference type="ARBA" id="ARBA00022734"/>
    </source>
</evidence>
<feature type="domain" description="Galectin" evidence="3">
    <location>
        <begin position="34"/>
        <end position="176"/>
    </location>
</feature>
<dbReference type="SUPFAM" id="SSF49899">
    <property type="entry name" value="Concanavalin A-like lectins/glucanases"/>
    <property type="match status" value="2"/>
</dbReference>
<evidence type="ECO:0000313" key="4">
    <source>
        <dbReference type="EMBL" id="CAJ0578375.1"/>
    </source>
</evidence>
<dbReference type="SMART" id="SM00276">
    <property type="entry name" value="GLECT"/>
    <property type="match status" value="2"/>
</dbReference>
<dbReference type="InterPro" id="IPR044156">
    <property type="entry name" value="Galectin-like"/>
</dbReference>
<dbReference type="Gene3D" id="2.60.120.200">
    <property type="match status" value="2"/>
</dbReference>
<feature type="non-terminal residue" evidence="4">
    <location>
        <position position="312"/>
    </location>
</feature>
<gene>
    <name evidence="4" type="ORF">MSPICULIGERA_LOCUS16633</name>
</gene>
<reference evidence="4" key="1">
    <citation type="submission" date="2023-06" db="EMBL/GenBank/DDBJ databases">
        <authorList>
            <person name="Delattre M."/>
        </authorList>
    </citation>
    <scope>NUCLEOTIDE SEQUENCE</scope>
    <source>
        <strain evidence="4">AF72</strain>
    </source>
</reference>
<protein>
    <recommendedName>
        <fullName evidence="2">Galectin</fullName>
    </recommendedName>
</protein>
<dbReference type="PROSITE" id="PS51304">
    <property type="entry name" value="GALECTIN"/>
    <property type="match status" value="2"/>
</dbReference>
<dbReference type="Pfam" id="PF00337">
    <property type="entry name" value="Gal-bind_lectin"/>
    <property type="match status" value="2"/>
</dbReference>
<feature type="domain" description="Galectin" evidence="3">
    <location>
        <begin position="184"/>
        <end position="312"/>
    </location>
</feature>
<dbReference type="GO" id="GO:0030246">
    <property type="term" value="F:carbohydrate binding"/>
    <property type="evidence" value="ECO:0007669"/>
    <property type="project" value="UniProtKB-UniRule"/>
</dbReference>
<evidence type="ECO:0000256" key="2">
    <source>
        <dbReference type="RuleBase" id="RU102079"/>
    </source>
</evidence>
<dbReference type="InterPro" id="IPR001079">
    <property type="entry name" value="Galectin_CRD"/>
</dbReference>
<dbReference type="SMART" id="SM00908">
    <property type="entry name" value="Gal-bind_lectin"/>
    <property type="match status" value="2"/>
</dbReference>
<sequence>MELLRRWFGFGKKKFETRKNSITGRNHTFPVPYLSRLEGVQLLPGQSLIIRGIICASATAPGHEQFLVNLTGGPRVEKEQESDQLDDRLLSLRADLKKRKMHINACIQGNWGKEGIVKKGWKPGQEFDLRVRCHDQEFCIFLDHKLVAKFAHYVPMSQITHLYINGDVALYSVSWEGKYYQVPYSADIPAHFYPERKLYFSGLVKKDAKQLTIDLFAGNDIGMRIEPRFAEKKIVRNARLETEWGKEETWIDCPFPLKRGKEFDVILYCGNTEFQLYVNDVFVCSFEHRVPAPSINRINIDGDLEVHGVHIK</sequence>
<dbReference type="PANTHER" id="PTHR11346:SF189">
    <property type="entry name" value="GALECTIN"/>
    <property type="match status" value="1"/>
</dbReference>
<accession>A0AA36GAD7</accession>
<evidence type="ECO:0000313" key="5">
    <source>
        <dbReference type="Proteomes" id="UP001177023"/>
    </source>
</evidence>
<dbReference type="PANTHER" id="PTHR11346">
    <property type="entry name" value="GALECTIN"/>
    <property type="match status" value="1"/>
</dbReference>
<keyword evidence="1 2" id="KW-0430">Lectin</keyword>
<keyword evidence="5" id="KW-1185">Reference proteome</keyword>
<dbReference type="InterPro" id="IPR013320">
    <property type="entry name" value="ConA-like_dom_sf"/>
</dbReference>
<organism evidence="4 5">
    <name type="scientific">Mesorhabditis spiculigera</name>
    <dbReference type="NCBI Taxonomy" id="96644"/>
    <lineage>
        <taxon>Eukaryota</taxon>
        <taxon>Metazoa</taxon>
        <taxon>Ecdysozoa</taxon>
        <taxon>Nematoda</taxon>
        <taxon>Chromadorea</taxon>
        <taxon>Rhabditida</taxon>
        <taxon>Rhabditina</taxon>
        <taxon>Rhabditomorpha</taxon>
        <taxon>Rhabditoidea</taxon>
        <taxon>Rhabditidae</taxon>
        <taxon>Mesorhabditinae</taxon>
        <taxon>Mesorhabditis</taxon>
    </lineage>
</organism>
<dbReference type="Proteomes" id="UP001177023">
    <property type="component" value="Unassembled WGS sequence"/>
</dbReference>
<dbReference type="CDD" id="cd00070">
    <property type="entry name" value="GLECT"/>
    <property type="match status" value="2"/>
</dbReference>
<dbReference type="EMBL" id="CATQJA010002653">
    <property type="protein sequence ID" value="CAJ0578375.1"/>
    <property type="molecule type" value="Genomic_DNA"/>
</dbReference>
<comment type="caution">
    <text evidence="4">The sequence shown here is derived from an EMBL/GenBank/DDBJ whole genome shotgun (WGS) entry which is preliminary data.</text>
</comment>
<proteinExistence type="predicted"/>
<evidence type="ECO:0000259" key="3">
    <source>
        <dbReference type="PROSITE" id="PS51304"/>
    </source>
</evidence>